<feature type="region of interest" description="Disordered" evidence="1">
    <location>
        <begin position="440"/>
        <end position="464"/>
    </location>
</feature>
<feature type="region of interest" description="Disordered" evidence="1">
    <location>
        <begin position="331"/>
        <end position="385"/>
    </location>
</feature>
<feature type="compositionally biased region" description="Polar residues" evidence="1">
    <location>
        <begin position="452"/>
        <end position="464"/>
    </location>
</feature>
<feature type="compositionally biased region" description="Polar residues" evidence="1">
    <location>
        <begin position="843"/>
        <end position="855"/>
    </location>
</feature>
<evidence type="ECO:0000313" key="2">
    <source>
        <dbReference type="EMBL" id="OHS98952.1"/>
    </source>
</evidence>
<name>A0A1J4JID6_9EUKA</name>
<feature type="compositionally biased region" description="Polar residues" evidence="1">
    <location>
        <begin position="1237"/>
        <end position="1250"/>
    </location>
</feature>
<evidence type="ECO:0000313" key="3">
    <source>
        <dbReference type="Proteomes" id="UP000179807"/>
    </source>
</evidence>
<sequence>MNLSPEEFVEFYNKVTQPKNSQISPICVSSFTSSQKSLGIQVIPTQKENTTKSQNEYPICKIIRGIDCFYQISNRNYITLVQKIHLNRSQWEVPAFFPANFVTATLCDSNLYLALSDKTINIIDANTGVCRYPSIFVDDHVVFMAAEDMNVLCFTENNTLMVWKMLNDRSIISLIRERYDGPKLGRIQKITLTNELEDDSISPIIFSENTTVRFSKSRNGWVNINYNQPSVLTKKFGFKTIYDVEKGFFDHLINHRIDEFKDCMRILLIKYLRSERIPKTRKLVFQVLDIIRSGKQNYCGIKPKDLLDFIMDIISEHNSKLAEDLKSMQEYKDALNPPPPPPPPPPVKSIPLLMHAELDGDHNEEEESEVNTKQENQALKPSLPIQSQPLQPIITAPSLTVKQYEEIVKNNPHLREQLFLQLQRQRLLQQHQALVASQTQVNKLSIPESKSESSTQNPDSETFTWPPQELAQKEQHSATQSQIIFRTQTQSQTQSHSQLQSQSSIQSSLLMDEPNASIGNTTNQNSFHLSDFNNSLTPPIQSMSVPFGESKQNESNTQNCNQTETISITESKDSVASPLGSNIIGPISISTPDASLSPKVAKNSENIHLEQLSQGDHDEYAFQPSQIPNAQERRQTDIFKNIPVPEKTGKSKKTSSPVHVSPLNIVSTSPTKQSPNKKPGTKAKVKAGQRTLADFICFSSPKKENTEQSKTSSSQSQKPETPTKNTRKKGQIADSPAKKTTIKETPTKNTRKKAQIPDSPIKDVTMKVNQAENAEEIEPDKESPMKVKPDETASSQPDEVTRRKSPRNQQKHSIEETKPQKSPKAEPKKRTATPKKQEDKQQNEQGNEITKSTPETPAKAKRNQKSTKKIGSQEQANSQPNFTSSQNVASPIISTPILSPPSITTTQINQTFATSQIQPGFVPQFHPQIPQQLNALSSAPGSKPQQFPQGEKLGLSQPITTIPSGSSHQISNFPMILNPASISAFLNSPYVNSFSKAEKRMLKNKYNELMQQQQQLFQQQQVQQQQQQLQQQVQQQKQNVQQQQHALSQIPIKVDQQVKQPATPEKKQKGAKQNSLQLKEQENEIVLSQQETPKKRQYKRKQQQVEDSENKENATSTPEPKKRGPRSQKKQEGDEEVSIVDQPKKRTYKRKTTTDQAENEKAEESTTPKRKRAAASTKTEKENNQQIKITPVSEEETGIKQHIIFEEIKENKQDKVKKDQPKKPRGSPRKNSKSQKSELQTKPGQLTLSAPAQPGTDPNAPENS</sequence>
<gene>
    <name evidence="2" type="ORF">TRFO_34680</name>
</gene>
<reference evidence="2" key="1">
    <citation type="submission" date="2016-10" db="EMBL/GenBank/DDBJ databases">
        <authorList>
            <person name="Benchimol M."/>
            <person name="Almeida L.G."/>
            <person name="Vasconcelos A.T."/>
            <person name="Perreira-Neves A."/>
            <person name="Rosa I.A."/>
            <person name="Tasca T."/>
            <person name="Bogo M.R."/>
            <person name="de Souza W."/>
        </authorList>
    </citation>
    <scope>NUCLEOTIDE SEQUENCE [LARGE SCALE GENOMIC DNA]</scope>
    <source>
        <strain evidence="2">K</strain>
    </source>
</reference>
<protein>
    <submittedName>
        <fullName evidence="2">Uncharacterized protein</fullName>
    </submittedName>
</protein>
<organism evidence="2 3">
    <name type="scientific">Tritrichomonas foetus</name>
    <dbReference type="NCBI Taxonomy" id="1144522"/>
    <lineage>
        <taxon>Eukaryota</taxon>
        <taxon>Metamonada</taxon>
        <taxon>Parabasalia</taxon>
        <taxon>Tritrichomonadida</taxon>
        <taxon>Tritrichomonadidae</taxon>
        <taxon>Tritrichomonas</taxon>
    </lineage>
</organism>
<feature type="region of interest" description="Disordered" evidence="1">
    <location>
        <begin position="513"/>
        <end position="561"/>
    </location>
</feature>
<feature type="compositionally biased region" description="Low complexity" evidence="1">
    <location>
        <begin position="708"/>
        <end position="723"/>
    </location>
</feature>
<feature type="compositionally biased region" description="Polar residues" evidence="1">
    <location>
        <begin position="869"/>
        <end position="889"/>
    </location>
</feature>
<keyword evidence="3" id="KW-1185">Reference proteome</keyword>
<feature type="compositionally biased region" description="Polar residues" evidence="1">
    <location>
        <begin position="654"/>
        <end position="676"/>
    </location>
</feature>
<dbReference type="OrthoDB" id="10687708at2759"/>
<dbReference type="GeneID" id="94844503"/>
<feature type="compositionally biased region" description="Basic and acidic residues" evidence="1">
    <location>
        <begin position="780"/>
        <end position="791"/>
    </location>
</feature>
<proteinExistence type="predicted"/>
<accession>A0A1J4JID6</accession>
<feature type="compositionally biased region" description="Basic residues" evidence="1">
    <location>
        <begin position="1223"/>
        <end position="1233"/>
    </location>
</feature>
<dbReference type="AlphaFoldDB" id="A0A1J4JID6"/>
<feature type="region of interest" description="Disordered" evidence="1">
    <location>
        <begin position="627"/>
        <end position="687"/>
    </location>
</feature>
<feature type="compositionally biased region" description="Polar residues" evidence="1">
    <location>
        <begin position="517"/>
        <end position="544"/>
    </location>
</feature>
<dbReference type="VEuPathDB" id="TrichDB:TRFO_34680"/>
<evidence type="ECO:0000256" key="1">
    <source>
        <dbReference type="SAM" id="MobiDB-lite"/>
    </source>
</evidence>
<dbReference type="RefSeq" id="XP_068352089.1">
    <property type="nucleotide sequence ID" value="XM_068509799.1"/>
</dbReference>
<feature type="compositionally biased region" description="Pro residues" evidence="1">
    <location>
        <begin position="336"/>
        <end position="348"/>
    </location>
</feature>
<feature type="region of interest" description="Disordered" evidence="1">
    <location>
        <begin position="487"/>
        <end position="506"/>
    </location>
</feature>
<feature type="compositionally biased region" description="Basic residues" evidence="1">
    <location>
        <begin position="859"/>
        <end position="868"/>
    </location>
</feature>
<dbReference type="EMBL" id="MLAK01001030">
    <property type="protein sequence ID" value="OHS98952.1"/>
    <property type="molecule type" value="Genomic_DNA"/>
</dbReference>
<dbReference type="Proteomes" id="UP000179807">
    <property type="component" value="Unassembled WGS sequence"/>
</dbReference>
<feature type="region of interest" description="Disordered" evidence="1">
    <location>
        <begin position="1036"/>
        <end position="1264"/>
    </location>
</feature>
<feature type="compositionally biased region" description="Basic and acidic residues" evidence="1">
    <location>
        <begin position="812"/>
        <end position="842"/>
    </location>
</feature>
<feature type="region of interest" description="Disordered" evidence="1">
    <location>
        <begin position="699"/>
        <end position="894"/>
    </location>
</feature>
<feature type="compositionally biased region" description="Basic and acidic residues" evidence="1">
    <location>
        <begin position="1158"/>
        <end position="1167"/>
    </location>
</feature>
<comment type="caution">
    <text evidence="2">The sequence shown here is derived from an EMBL/GenBank/DDBJ whole genome shotgun (WGS) entry which is preliminary data.</text>
</comment>
<feature type="compositionally biased region" description="Basic and acidic residues" evidence="1">
    <location>
        <begin position="1197"/>
        <end position="1222"/>
    </location>
</feature>